<dbReference type="GO" id="GO:0016052">
    <property type="term" value="P:carbohydrate catabolic process"/>
    <property type="evidence" value="ECO:0007669"/>
    <property type="project" value="TreeGrafter"/>
</dbReference>
<dbReference type="GO" id="GO:0009253">
    <property type="term" value="P:peptidoglycan catabolic process"/>
    <property type="evidence" value="ECO:0007669"/>
    <property type="project" value="InterPro"/>
</dbReference>
<dbReference type="GO" id="GO:0003796">
    <property type="term" value="F:lysozyme activity"/>
    <property type="evidence" value="ECO:0007669"/>
    <property type="project" value="InterPro"/>
</dbReference>
<keyword evidence="2" id="KW-0812">Transmembrane</keyword>
<name>A0A846M9A0_9SPHN</name>
<dbReference type="AlphaFoldDB" id="A0A846M9A0"/>
<dbReference type="Pfam" id="PF01183">
    <property type="entry name" value="Glyco_hydro_25"/>
    <property type="match status" value="1"/>
</dbReference>
<evidence type="ECO:0000256" key="1">
    <source>
        <dbReference type="ARBA" id="ARBA00010646"/>
    </source>
</evidence>
<keyword evidence="4" id="KW-1185">Reference proteome</keyword>
<dbReference type="PANTHER" id="PTHR34135">
    <property type="entry name" value="LYSOZYME"/>
    <property type="match status" value="1"/>
</dbReference>
<keyword evidence="2" id="KW-1133">Transmembrane helix</keyword>
<dbReference type="Proteomes" id="UP000576821">
    <property type="component" value="Unassembled WGS sequence"/>
</dbReference>
<dbReference type="EMBL" id="JAASQR010000002">
    <property type="protein sequence ID" value="NIJ16684.1"/>
    <property type="molecule type" value="Genomic_DNA"/>
</dbReference>
<comment type="caution">
    <text evidence="3">The sequence shown here is derived from an EMBL/GenBank/DDBJ whole genome shotgun (WGS) entry which is preliminary data.</text>
</comment>
<protein>
    <submittedName>
        <fullName evidence="3">Lysozyme</fullName>
    </submittedName>
</protein>
<dbReference type="SUPFAM" id="SSF51445">
    <property type="entry name" value="(Trans)glycosidases"/>
    <property type="match status" value="1"/>
</dbReference>
<dbReference type="InterPro" id="IPR017853">
    <property type="entry name" value="GH"/>
</dbReference>
<proteinExistence type="inferred from homology"/>
<dbReference type="GO" id="GO:0016998">
    <property type="term" value="P:cell wall macromolecule catabolic process"/>
    <property type="evidence" value="ECO:0007669"/>
    <property type="project" value="InterPro"/>
</dbReference>
<dbReference type="PROSITE" id="PS51904">
    <property type="entry name" value="GLYCOSYL_HYDROL_F25_2"/>
    <property type="match status" value="1"/>
</dbReference>
<gene>
    <name evidence="3" type="ORF">FHS54_001650</name>
</gene>
<dbReference type="PANTHER" id="PTHR34135:SF2">
    <property type="entry name" value="LYSOZYME"/>
    <property type="match status" value="1"/>
</dbReference>
<sequence length="242" mass="26494">MRAAYQGLEGDIIRQHSTGRYLARILAGAAVLALLAGGLWLYARDWAPDRDVYPTQGVAVSADNGPIDWGTLAANGVDFAYIRAAKGAEGRDPAFARNWSAARSAGLRYGASLDFSLCKRAAEQATRFVTTVPRDNAALPPVIRLTLTPACAERPERDAVLSELNTLVNLVESNARKPALLNISPDFEEHYDIASGINRTLWLEGDFFPPDYATRKWVMWTANDMRHIDGIEGPVRWGVVAP</sequence>
<evidence type="ECO:0000256" key="2">
    <source>
        <dbReference type="SAM" id="Phobius"/>
    </source>
</evidence>
<evidence type="ECO:0000313" key="4">
    <source>
        <dbReference type="Proteomes" id="UP000576821"/>
    </source>
</evidence>
<reference evidence="3 4" key="1">
    <citation type="submission" date="2020-03" db="EMBL/GenBank/DDBJ databases">
        <title>Genomic Encyclopedia of Type Strains, Phase IV (KMG-IV): sequencing the most valuable type-strain genomes for metagenomic binning, comparative biology and taxonomic classification.</title>
        <authorList>
            <person name="Goeker M."/>
        </authorList>
    </citation>
    <scope>NUCLEOTIDE SEQUENCE [LARGE SCALE GENOMIC DNA]</scope>
    <source>
        <strain evidence="3 4">DSM 21299</strain>
    </source>
</reference>
<comment type="similarity">
    <text evidence="1">Belongs to the glycosyl hydrolase 25 family.</text>
</comment>
<organism evidence="3 4">
    <name type="scientific">Sphingobium vermicomposti</name>
    <dbReference type="NCBI Taxonomy" id="529005"/>
    <lineage>
        <taxon>Bacteria</taxon>
        <taxon>Pseudomonadati</taxon>
        <taxon>Pseudomonadota</taxon>
        <taxon>Alphaproteobacteria</taxon>
        <taxon>Sphingomonadales</taxon>
        <taxon>Sphingomonadaceae</taxon>
        <taxon>Sphingobium</taxon>
    </lineage>
</organism>
<feature type="transmembrane region" description="Helical" evidence="2">
    <location>
        <begin position="21"/>
        <end position="43"/>
    </location>
</feature>
<accession>A0A846M9A0</accession>
<dbReference type="InterPro" id="IPR002053">
    <property type="entry name" value="Glyco_hydro_25"/>
</dbReference>
<keyword evidence="2" id="KW-0472">Membrane</keyword>
<evidence type="ECO:0000313" key="3">
    <source>
        <dbReference type="EMBL" id="NIJ16684.1"/>
    </source>
</evidence>
<dbReference type="Gene3D" id="3.20.20.80">
    <property type="entry name" value="Glycosidases"/>
    <property type="match status" value="1"/>
</dbReference>